<dbReference type="EMBL" id="MN740480">
    <property type="protein sequence ID" value="QHU29067.1"/>
    <property type="molecule type" value="Genomic_DNA"/>
</dbReference>
<sequence>MYTNIVSVSNDTTNASTNSEEFYQEDFDEQSDDVYIAHPIGSLEFSAFHYHSNRNPFYVLFIKKGSTVYIEMMNDYTRRHKIVNDIVMPFDVMEKNDNLKKLYDLSVMMVNTDKEIYYDTIGIATKRLIQTYDTDSEDYSSDEYEEDSNVSEEEKARAEEKAKAKAEKPKPVIRHWCISCDIVWKNLRVSKSDQLNCYYNMNPFTYEYNMDSEKNIDGFMRSFDAFIKYNNVPRAIEEEIVANYEYSLRLVRS</sequence>
<organism evidence="2">
    <name type="scientific">viral metagenome</name>
    <dbReference type="NCBI Taxonomy" id="1070528"/>
    <lineage>
        <taxon>unclassified sequences</taxon>
        <taxon>metagenomes</taxon>
        <taxon>organismal metagenomes</taxon>
    </lineage>
</organism>
<feature type="coiled-coil region" evidence="1">
    <location>
        <begin position="141"/>
        <end position="168"/>
    </location>
</feature>
<dbReference type="AlphaFoldDB" id="A0A6C0LF37"/>
<evidence type="ECO:0000256" key="1">
    <source>
        <dbReference type="SAM" id="Coils"/>
    </source>
</evidence>
<evidence type="ECO:0000313" key="2">
    <source>
        <dbReference type="EMBL" id="QHU29067.1"/>
    </source>
</evidence>
<name>A0A6C0LF37_9ZZZZ</name>
<proteinExistence type="predicted"/>
<reference evidence="2" key="1">
    <citation type="journal article" date="2020" name="Nature">
        <title>Giant virus diversity and host interactions through global metagenomics.</title>
        <authorList>
            <person name="Schulz F."/>
            <person name="Roux S."/>
            <person name="Paez-Espino D."/>
            <person name="Jungbluth S."/>
            <person name="Walsh D.A."/>
            <person name="Denef V.J."/>
            <person name="McMahon K.D."/>
            <person name="Konstantinidis K.T."/>
            <person name="Eloe-Fadrosh E.A."/>
            <person name="Kyrpides N.C."/>
            <person name="Woyke T."/>
        </authorList>
    </citation>
    <scope>NUCLEOTIDE SEQUENCE</scope>
    <source>
        <strain evidence="2">GVMAG-M-3300027804-47</strain>
    </source>
</reference>
<accession>A0A6C0LF37</accession>
<protein>
    <submittedName>
        <fullName evidence="2">Uncharacterized protein</fullName>
    </submittedName>
</protein>
<keyword evidence="1" id="KW-0175">Coiled coil</keyword>